<accession>A0A7C5HQQ2</accession>
<comment type="caution">
    <text evidence="1">The sequence shown here is derived from an EMBL/GenBank/DDBJ whole genome shotgun (WGS) entry which is preliminary data.</text>
</comment>
<dbReference type="SUPFAM" id="SSF55961">
    <property type="entry name" value="Bet v1-like"/>
    <property type="match status" value="1"/>
</dbReference>
<proteinExistence type="predicted"/>
<dbReference type="Proteomes" id="UP000886058">
    <property type="component" value="Unassembled WGS sequence"/>
</dbReference>
<organism evidence="1">
    <name type="scientific">Chlorobaculum parvum</name>
    <dbReference type="NCBI Taxonomy" id="274539"/>
    <lineage>
        <taxon>Bacteria</taxon>
        <taxon>Pseudomonadati</taxon>
        <taxon>Chlorobiota</taxon>
        <taxon>Chlorobiia</taxon>
        <taxon>Chlorobiales</taxon>
        <taxon>Chlorobiaceae</taxon>
        <taxon>Chlorobaculum</taxon>
    </lineage>
</organism>
<dbReference type="Gene3D" id="3.30.530.20">
    <property type="match status" value="1"/>
</dbReference>
<evidence type="ECO:0000313" key="1">
    <source>
        <dbReference type="EMBL" id="HHE31546.1"/>
    </source>
</evidence>
<sequence>MSFIVTIDVSRTFETEAPSGKVFELLADVPRSASSFPDVEKLEPLGGNTYRWIMEKIAIGDHTLQQTIYACTYRSDQASLSIDWMPIEGEGNARVEGSWSLEPAGTGTSVRLHTKGSLDVDFPGFLQFLLSPLIELAFVQKIDKYIENLKEAFDG</sequence>
<protein>
    <submittedName>
        <fullName evidence="1">SRPBCC family protein</fullName>
    </submittedName>
</protein>
<dbReference type="CDD" id="cd07819">
    <property type="entry name" value="SRPBCC_2"/>
    <property type="match status" value="1"/>
</dbReference>
<gene>
    <name evidence="1" type="ORF">ENL07_02620</name>
</gene>
<dbReference type="Pfam" id="PF10604">
    <property type="entry name" value="Polyketide_cyc2"/>
    <property type="match status" value="1"/>
</dbReference>
<dbReference type="EMBL" id="DRSQ01000059">
    <property type="protein sequence ID" value="HHE31546.1"/>
    <property type="molecule type" value="Genomic_DNA"/>
</dbReference>
<dbReference type="InterPro" id="IPR019587">
    <property type="entry name" value="Polyketide_cyclase/dehydratase"/>
</dbReference>
<dbReference type="AlphaFoldDB" id="A0A7C5HQQ2"/>
<dbReference type="InterPro" id="IPR023393">
    <property type="entry name" value="START-like_dom_sf"/>
</dbReference>
<reference evidence="1" key="1">
    <citation type="journal article" date="2020" name="mSystems">
        <title>Genome- and Community-Level Interaction Insights into Carbon Utilization and Element Cycling Functions of Hydrothermarchaeota in Hydrothermal Sediment.</title>
        <authorList>
            <person name="Zhou Z."/>
            <person name="Liu Y."/>
            <person name="Xu W."/>
            <person name="Pan J."/>
            <person name="Luo Z.H."/>
            <person name="Li M."/>
        </authorList>
    </citation>
    <scope>NUCLEOTIDE SEQUENCE [LARGE SCALE GENOMIC DNA]</scope>
    <source>
        <strain evidence="1">HyVt-633</strain>
    </source>
</reference>
<name>A0A7C5HQQ2_9CHLB</name>